<evidence type="ECO:0000313" key="2">
    <source>
        <dbReference type="Proteomes" id="UP000824533"/>
    </source>
</evidence>
<keyword evidence="2" id="KW-1185">Reference proteome</keyword>
<name>A0ACC1CJA4_9NEOP</name>
<gene>
    <name evidence="1" type="ORF">K1T71_013160</name>
</gene>
<proteinExistence type="predicted"/>
<evidence type="ECO:0000313" key="1">
    <source>
        <dbReference type="EMBL" id="KAJ0171610.1"/>
    </source>
</evidence>
<dbReference type="EMBL" id="CM034410">
    <property type="protein sequence ID" value="KAJ0171610.1"/>
    <property type="molecule type" value="Genomic_DNA"/>
</dbReference>
<sequence>MATYMQVICTVITCWQCLIMGMITAWPSSTLRLFESSKTPLQRAMSETELALFGSMPSVGALLGTPLLGALMDTLGRRYCCILIGLTAVISWSVIAVSNSVEIVLTAMFIAGLCGGVFLVVPIYICEFSQENVRGALTTGMTIFNTLGMLISYVLGGFLEYHTMVYVCLTMCVFGTVFCYFLKESPVYLMVKGLEDDAAKSIAFYRSVSSTSKEVQEELEVIRRTLFPEMDTHDSPEAEQLKPPSDSCRKLTLWEFISRSRSTRQAIILSLFLVTASVFHGLVVVQVYAEPLFAEAIPHMSSTLCSILLAVFTVLAGLVAAYLTEKAGRRLLMILSSLLSAICCLVLGAQIQLHWGPNWVTPVCIYLFCIVYTLGASNVPYVFLAEVFLPEIKSFASSLAMEWAWLCNFAILFIFNPLLKAIGLGPIFYMFAVVCLLTVVFSWLFMPETKGIPVDEIQVVLTK</sequence>
<reference evidence="1 2" key="1">
    <citation type="journal article" date="2021" name="Front. Genet.">
        <title>Chromosome-Level Genome Assembly Reveals Significant Gene Expansion in the Toll and IMD Signaling Pathways of Dendrolimus kikuchii.</title>
        <authorList>
            <person name="Zhou J."/>
            <person name="Wu P."/>
            <person name="Xiong Z."/>
            <person name="Liu N."/>
            <person name="Zhao N."/>
            <person name="Ji M."/>
            <person name="Qiu Y."/>
            <person name="Yang B."/>
        </authorList>
    </citation>
    <scope>NUCLEOTIDE SEQUENCE [LARGE SCALE GENOMIC DNA]</scope>
    <source>
        <strain evidence="1">Ann1</strain>
    </source>
</reference>
<organism evidence="1 2">
    <name type="scientific">Dendrolimus kikuchii</name>
    <dbReference type="NCBI Taxonomy" id="765133"/>
    <lineage>
        <taxon>Eukaryota</taxon>
        <taxon>Metazoa</taxon>
        <taxon>Ecdysozoa</taxon>
        <taxon>Arthropoda</taxon>
        <taxon>Hexapoda</taxon>
        <taxon>Insecta</taxon>
        <taxon>Pterygota</taxon>
        <taxon>Neoptera</taxon>
        <taxon>Endopterygota</taxon>
        <taxon>Lepidoptera</taxon>
        <taxon>Glossata</taxon>
        <taxon>Ditrysia</taxon>
        <taxon>Bombycoidea</taxon>
        <taxon>Lasiocampidae</taxon>
        <taxon>Dendrolimus</taxon>
    </lineage>
</organism>
<accession>A0ACC1CJA4</accession>
<protein>
    <submittedName>
        <fullName evidence="1">Uncharacterized protein</fullName>
    </submittedName>
</protein>
<comment type="caution">
    <text evidence="1">The sequence shown here is derived from an EMBL/GenBank/DDBJ whole genome shotgun (WGS) entry which is preliminary data.</text>
</comment>
<dbReference type="Proteomes" id="UP000824533">
    <property type="component" value="Linkage Group LG24"/>
</dbReference>